<keyword evidence="2" id="KW-0808">Transferase</keyword>
<dbReference type="PANTHER" id="PTHR43441:SF10">
    <property type="entry name" value="ACETYLTRANSFERASE"/>
    <property type="match status" value="1"/>
</dbReference>
<dbReference type="PANTHER" id="PTHR43441">
    <property type="entry name" value="RIBOSOMAL-PROTEIN-SERINE ACETYLTRANSFERASE"/>
    <property type="match status" value="1"/>
</dbReference>
<accession>A0A2S3ZB70</accession>
<dbReference type="SUPFAM" id="SSF55729">
    <property type="entry name" value="Acyl-CoA N-acyltransferases (Nat)"/>
    <property type="match status" value="1"/>
</dbReference>
<feature type="domain" description="N-acetyltransferase" evidence="1">
    <location>
        <begin position="13"/>
        <end position="176"/>
    </location>
</feature>
<name>A0A2S3ZB70_9MICO</name>
<comment type="caution">
    <text evidence="2">The sequence shown here is derived from an EMBL/GenBank/DDBJ whole genome shotgun (WGS) entry which is preliminary data.</text>
</comment>
<dbReference type="EMBL" id="PPXF01000053">
    <property type="protein sequence ID" value="POH62828.1"/>
    <property type="molecule type" value="Genomic_DNA"/>
</dbReference>
<proteinExistence type="predicted"/>
<organism evidence="2 3">
    <name type="scientific">Cryobacterium zongtaii</name>
    <dbReference type="NCBI Taxonomy" id="1259217"/>
    <lineage>
        <taxon>Bacteria</taxon>
        <taxon>Bacillati</taxon>
        <taxon>Actinomycetota</taxon>
        <taxon>Actinomycetes</taxon>
        <taxon>Micrococcales</taxon>
        <taxon>Microbacteriaceae</taxon>
        <taxon>Cryobacterium</taxon>
    </lineage>
</organism>
<evidence type="ECO:0000313" key="2">
    <source>
        <dbReference type="EMBL" id="POH62828.1"/>
    </source>
</evidence>
<dbReference type="InterPro" id="IPR051908">
    <property type="entry name" value="Ribosomal_N-acetyltransferase"/>
</dbReference>
<dbReference type="PROSITE" id="PS51186">
    <property type="entry name" value="GNAT"/>
    <property type="match status" value="1"/>
</dbReference>
<dbReference type="RefSeq" id="WP_103431488.1">
    <property type="nucleotide sequence ID" value="NZ_PPXF01000053.1"/>
</dbReference>
<dbReference type="GO" id="GO:0008999">
    <property type="term" value="F:protein-N-terminal-alanine acetyltransferase activity"/>
    <property type="evidence" value="ECO:0007669"/>
    <property type="project" value="TreeGrafter"/>
</dbReference>
<sequence length="176" mass="18899">MTLRLPVVPGDGVTLRCFRATDAPLIQEASGDELIPLITSVPATNDHAAALAFIDRQLERSRTGEGYSFAIADPADRAVGQIGLWPRADPGSASVGYWIRPTARRRGHAAAALGALADWAGTLPALARLDLYVEPWNIGSARTAERAGFARAELMPAWRSVGGTPRDMVRYSLLLH</sequence>
<protein>
    <submittedName>
        <fullName evidence="2">N-acetyltransferase</fullName>
    </submittedName>
</protein>
<evidence type="ECO:0000313" key="3">
    <source>
        <dbReference type="Proteomes" id="UP000237104"/>
    </source>
</evidence>
<dbReference type="InterPro" id="IPR016181">
    <property type="entry name" value="Acyl_CoA_acyltransferase"/>
</dbReference>
<dbReference type="GO" id="GO:0005737">
    <property type="term" value="C:cytoplasm"/>
    <property type="evidence" value="ECO:0007669"/>
    <property type="project" value="TreeGrafter"/>
</dbReference>
<dbReference type="OrthoDB" id="2061990at2"/>
<dbReference type="InterPro" id="IPR000182">
    <property type="entry name" value="GNAT_dom"/>
</dbReference>
<reference evidence="2 3" key="1">
    <citation type="submission" date="2018-01" db="EMBL/GenBank/DDBJ databases">
        <title>Cryobacterium sp. nov., from glaciers in China.</title>
        <authorList>
            <person name="Liu Q."/>
            <person name="Xin Y.-H."/>
        </authorList>
    </citation>
    <scope>NUCLEOTIDE SEQUENCE [LARGE SCALE GENOMIC DNA]</scope>
    <source>
        <strain evidence="2 3">TMB1-8</strain>
    </source>
</reference>
<gene>
    <name evidence="2" type="ORF">C3B59_11495</name>
</gene>
<dbReference type="AlphaFoldDB" id="A0A2S3ZB70"/>
<dbReference type="GO" id="GO:1990189">
    <property type="term" value="F:protein N-terminal-serine acetyltransferase activity"/>
    <property type="evidence" value="ECO:0007669"/>
    <property type="project" value="TreeGrafter"/>
</dbReference>
<evidence type="ECO:0000259" key="1">
    <source>
        <dbReference type="PROSITE" id="PS51186"/>
    </source>
</evidence>
<dbReference type="Pfam" id="PF13302">
    <property type="entry name" value="Acetyltransf_3"/>
    <property type="match status" value="1"/>
</dbReference>
<dbReference type="Gene3D" id="3.40.630.30">
    <property type="match status" value="1"/>
</dbReference>
<dbReference type="Proteomes" id="UP000237104">
    <property type="component" value="Unassembled WGS sequence"/>
</dbReference>